<dbReference type="InterPro" id="IPR035940">
    <property type="entry name" value="CAP_sf"/>
</dbReference>
<evidence type="ECO:0000256" key="1">
    <source>
        <dbReference type="ARBA" id="ARBA00004613"/>
    </source>
</evidence>
<gene>
    <name evidence="6" type="ORF">EEDITHA_LOCUS20070</name>
</gene>
<feature type="signal peptide" evidence="4">
    <location>
        <begin position="1"/>
        <end position="17"/>
    </location>
</feature>
<dbReference type="GO" id="GO:0005576">
    <property type="term" value="C:extracellular region"/>
    <property type="evidence" value="ECO:0007669"/>
    <property type="project" value="UniProtKB-SubCell"/>
</dbReference>
<feature type="compositionally biased region" description="Polar residues" evidence="3">
    <location>
        <begin position="529"/>
        <end position="538"/>
    </location>
</feature>
<dbReference type="InterPro" id="IPR002413">
    <property type="entry name" value="V5_allergen-like"/>
</dbReference>
<dbReference type="Proteomes" id="UP001153954">
    <property type="component" value="Unassembled WGS sequence"/>
</dbReference>
<dbReference type="CDD" id="cd05380">
    <property type="entry name" value="CAP_euk"/>
    <property type="match status" value="1"/>
</dbReference>
<keyword evidence="4" id="KW-0732">Signal</keyword>
<dbReference type="EMBL" id="CAKOGL010000028">
    <property type="protein sequence ID" value="CAH2105869.1"/>
    <property type="molecule type" value="Genomic_DNA"/>
</dbReference>
<feature type="chain" id="PRO_5043930878" description="SCP domain-containing protein" evidence="4">
    <location>
        <begin position="18"/>
        <end position="604"/>
    </location>
</feature>
<evidence type="ECO:0000313" key="6">
    <source>
        <dbReference type="EMBL" id="CAH2105869.1"/>
    </source>
</evidence>
<feature type="domain" description="SCP" evidence="5">
    <location>
        <begin position="57"/>
        <end position="218"/>
    </location>
</feature>
<dbReference type="PRINTS" id="PR00837">
    <property type="entry name" value="V5TPXLIKE"/>
</dbReference>
<feature type="region of interest" description="Disordered" evidence="3">
    <location>
        <begin position="523"/>
        <end position="544"/>
    </location>
</feature>
<evidence type="ECO:0000256" key="2">
    <source>
        <dbReference type="ARBA" id="ARBA00022525"/>
    </source>
</evidence>
<evidence type="ECO:0000256" key="3">
    <source>
        <dbReference type="SAM" id="MobiDB-lite"/>
    </source>
</evidence>
<dbReference type="InterPro" id="IPR014044">
    <property type="entry name" value="CAP_dom"/>
</dbReference>
<dbReference type="SUPFAM" id="SSF55797">
    <property type="entry name" value="PR-1-like"/>
    <property type="match status" value="1"/>
</dbReference>
<dbReference type="InterPro" id="IPR001283">
    <property type="entry name" value="CRISP-related"/>
</dbReference>
<accession>A0AAU9V2X6</accession>
<comment type="subcellular location">
    <subcellularLocation>
        <location evidence="1">Secreted</location>
    </subcellularLocation>
</comment>
<protein>
    <recommendedName>
        <fullName evidence="5">SCP domain-containing protein</fullName>
    </recommendedName>
</protein>
<dbReference type="PRINTS" id="PR00838">
    <property type="entry name" value="V5ALLERGEN"/>
</dbReference>
<sequence length="604" mass="68846">MQCVLILIFLYIIVVDGSINYCGAKMCGYTNAHTFCRYPPGPSPSCMGYIDSKLSSQEQARVLARLNQRRSEAARGIRGLPTAGDMLKLRWVEELAREAQRWADQCRLPNTPEEHDACRDLHSISVGQCVTSVVGEAPGLRPETMVDMWFMQSMKYNGNASSYIPSYKNNYDDFAQMIWSRTYMVGCGRSKFMIAWHDRYRTVERLVCNFAPRGPAPWRALWSAAAPASTCPPRSRPDSDLPALCTFQYEMDETYDEDNVMTTEEHLLLNTIMLIEKSPSLDNIGNLDEIYLTKLAVATIDNSILTHIPYNSIQKRDLMDKVERKDTRDKILINTGLNSTESINNKSIHITSKKMPKRKSIFVGRPKPYDLEDLSEHNNHAVDDDKIEVTTTEKKDDYDDFKLPEIQDNATFATISSIATVFSTYDTTLKVINVKSNTDATLPVETFANLTSKILDLYLDDIVSNLTLANIFNETAIDENDIEEYLSNPETVRQIQESLKRMEYKLASPKIVSGKVRRELRNVERDQNQNKNHGTLSAETERNKSIERGPMINMVLKYMPYLKQYEKNIMDFQRPVQLGQREVTGCVAVIGRSRARVLTRRVAP</sequence>
<evidence type="ECO:0000259" key="5">
    <source>
        <dbReference type="SMART" id="SM00198"/>
    </source>
</evidence>
<name>A0AAU9V2X6_EUPED</name>
<dbReference type="Pfam" id="PF00188">
    <property type="entry name" value="CAP"/>
    <property type="match status" value="1"/>
</dbReference>
<evidence type="ECO:0000256" key="4">
    <source>
        <dbReference type="SAM" id="SignalP"/>
    </source>
</evidence>
<evidence type="ECO:0000313" key="7">
    <source>
        <dbReference type="Proteomes" id="UP001153954"/>
    </source>
</evidence>
<proteinExistence type="predicted"/>
<organism evidence="6 7">
    <name type="scientific">Euphydryas editha</name>
    <name type="common">Edith's checkerspot</name>
    <dbReference type="NCBI Taxonomy" id="104508"/>
    <lineage>
        <taxon>Eukaryota</taxon>
        <taxon>Metazoa</taxon>
        <taxon>Ecdysozoa</taxon>
        <taxon>Arthropoda</taxon>
        <taxon>Hexapoda</taxon>
        <taxon>Insecta</taxon>
        <taxon>Pterygota</taxon>
        <taxon>Neoptera</taxon>
        <taxon>Endopterygota</taxon>
        <taxon>Lepidoptera</taxon>
        <taxon>Glossata</taxon>
        <taxon>Ditrysia</taxon>
        <taxon>Papilionoidea</taxon>
        <taxon>Nymphalidae</taxon>
        <taxon>Nymphalinae</taxon>
        <taxon>Euphydryas</taxon>
    </lineage>
</organism>
<keyword evidence="2" id="KW-0964">Secreted</keyword>
<comment type="caution">
    <text evidence="6">The sequence shown here is derived from an EMBL/GenBank/DDBJ whole genome shotgun (WGS) entry which is preliminary data.</text>
</comment>
<keyword evidence="7" id="KW-1185">Reference proteome</keyword>
<dbReference type="PANTHER" id="PTHR10334">
    <property type="entry name" value="CYSTEINE-RICH SECRETORY PROTEIN-RELATED"/>
    <property type="match status" value="1"/>
</dbReference>
<dbReference type="AlphaFoldDB" id="A0AAU9V2X6"/>
<dbReference type="Gene3D" id="3.40.33.10">
    <property type="entry name" value="CAP"/>
    <property type="match status" value="1"/>
</dbReference>
<dbReference type="SMART" id="SM00198">
    <property type="entry name" value="SCP"/>
    <property type="match status" value="1"/>
</dbReference>
<reference evidence="6" key="1">
    <citation type="submission" date="2022-03" db="EMBL/GenBank/DDBJ databases">
        <authorList>
            <person name="Tunstrom K."/>
        </authorList>
    </citation>
    <scope>NUCLEOTIDE SEQUENCE</scope>
</reference>